<dbReference type="Proteomes" id="UP000076405">
    <property type="component" value="Chromosome"/>
</dbReference>
<feature type="binding site" evidence="10">
    <location>
        <position position="74"/>
    </location>
    <ligand>
        <name>Na(+)</name>
        <dbReference type="ChEBI" id="CHEBI:29101"/>
        <note>structural</note>
    </ligand>
</feature>
<evidence type="ECO:0000256" key="1">
    <source>
        <dbReference type="ARBA" id="ARBA00004651"/>
    </source>
</evidence>
<feature type="transmembrane region" description="Helical" evidence="10">
    <location>
        <begin position="93"/>
        <end position="116"/>
    </location>
</feature>
<sequence length="117" mass="12581">MITVGLVGVGASFGAILRYELTKFIKKWVPSYFPFGTLIINILACLLLGAFAAITLENGGLYVLAGIGFCGGLSTFSTMSFETMILIQERRYRIAVVYDLISLIVGVAAISLGAFIF</sequence>
<keyword evidence="6 10" id="KW-0407">Ion channel</keyword>
<gene>
    <name evidence="10" type="primary">fluC</name>
    <name evidence="10" type="synonym">crcB</name>
    <name evidence="11" type="ORF">ADU70_0488</name>
    <name evidence="12" type="ORF">ADU72_0182</name>
</gene>
<keyword evidence="10" id="KW-0406">Ion transport</keyword>
<proteinExistence type="inferred from homology"/>
<comment type="function">
    <text evidence="9 10">Fluoride-specific ion channel. Important for reducing fluoride concentration in the cell, thus reducing its toxicity.</text>
</comment>
<keyword evidence="10" id="KW-0915">Sodium</keyword>
<evidence type="ECO:0000256" key="3">
    <source>
        <dbReference type="ARBA" id="ARBA00022692"/>
    </source>
</evidence>
<feature type="transmembrane region" description="Helical" evidence="10">
    <location>
        <begin position="32"/>
        <end position="54"/>
    </location>
</feature>
<evidence type="ECO:0000313" key="13">
    <source>
        <dbReference type="Proteomes" id="UP000076244"/>
    </source>
</evidence>
<dbReference type="AlphaFoldDB" id="A0A0R2H3T1"/>
<keyword evidence="10" id="KW-0813">Transport</keyword>
<dbReference type="PANTHER" id="PTHR28259:SF1">
    <property type="entry name" value="FLUORIDE EXPORT PROTEIN 1-RELATED"/>
    <property type="match status" value="1"/>
</dbReference>
<dbReference type="InterPro" id="IPR003691">
    <property type="entry name" value="FluC"/>
</dbReference>
<feature type="binding site" evidence="10">
    <location>
        <position position="71"/>
    </location>
    <ligand>
        <name>Na(+)</name>
        <dbReference type="ChEBI" id="CHEBI:29101"/>
        <note>structural</note>
    </ligand>
</feature>
<keyword evidence="5 10" id="KW-0472">Membrane</keyword>
<organism evidence="11 14">
    <name type="scientific">Pediococcus damnosus</name>
    <dbReference type="NCBI Taxonomy" id="51663"/>
    <lineage>
        <taxon>Bacteria</taxon>
        <taxon>Bacillati</taxon>
        <taxon>Bacillota</taxon>
        <taxon>Bacilli</taxon>
        <taxon>Lactobacillales</taxon>
        <taxon>Lactobacillaceae</taxon>
        <taxon>Pediococcus</taxon>
    </lineage>
</organism>
<comment type="subcellular location">
    <subcellularLocation>
        <location evidence="1 10">Cell membrane</location>
        <topology evidence="1 10">Multi-pass membrane protein</topology>
    </subcellularLocation>
</comment>
<keyword evidence="10" id="KW-0479">Metal-binding</keyword>
<evidence type="ECO:0000256" key="4">
    <source>
        <dbReference type="ARBA" id="ARBA00022989"/>
    </source>
</evidence>
<protein>
    <recommendedName>
        <fullName evidence="10">Fluoride-specific ion channel FluC</fullName>
    </recommendedName>
</protein>
<dbReference type="Pfam" id="PF02537">
    <property type="entry name" value="CRCB"/>
    <property type="match status" value="1"/>
</dbReference>
<keyword evidence="13" id="KW-1185">Reference proteome</keyword>
<dbReference type="EMBL" id="CP012275">
    <property type="protein sequence ID" value="AMV61988.1"/>
    <property type="molecule type" value="Genomic_DNA"/>
</dbReference>
<comment type="activity regulation">
    <text evidence="10">Na(+) is not transported, but it plays an essential structural role and its presence is essential for fluoride channel function.</text>
</comment>
<keyword evidence="2 10" id="KW-1003">Cell membrane</keyword>
<dbReference type="GO" id="GO:0005886">
    <property type="term" value="C:plasma membrane"/>
    <property type="evidence" value="ECO:0007669"/>
    <property type="project" value="UniProtKB-SubCell"/>
</dbReference>
<dbReference type="RefSeq" id="WP_046871216.1">
    <property type="nucleotide sequence ID" value="NZ_BAAAXI010000091.1"/>
</dbReference>
<dbReference type="GO" id="GO:0062054">
    <property type="term" value="F:fluoride channel activity"/>
    <property type="evidence" value="ECO:0007669"/>
    <property type="project" value="UniProtKB-UniRule"/>
</dbReference>
<dbReference type="HAMAP" id="MF_00454">
    <property type="entry name" value="FluC"/>
    <property type="match status" value="1"/>
</dbReference>
<dbReference type="GeneID" id="57275434"/>
<dbReference type="OrthoDB" id="9815830at2"/>
<dbReference type="EMBL" id="CP012288">
    <property type="protein sequence ID" value="AMV66131.1"/>
    <property type="molecule type" value="Genomic_DNA"/>
</dbReference>
<evidence type="ECO:0000256" key="6">
    <source>
        <dbReference type="ARBA" id="ARBA00023303"/>
    </source>
</evidence>
<keyword evidence="3 10" id="KW-0812">Transmembrane</keyword>
<evidence type="ECO:0000256" key="10">
    <source>
        <dbReference type="HAMAP-Rule" id="MF_00454"/>
    </source>
</evidence>
<accession>A0A0R2H3T1</accession>
<reference evidence="13 14" key="1">
    <citation type="journal article" date="2016" name="PLoS ONE">
        <title>The Identification of Novel Diagnostic Marker Genes for the Detection of Beer Spoiling Pediococcus damnosus Strains Using the BlAst Diagnostic Gene findEr.</title>
        <authorList>
            <person name="Behr J."/>
            <person name="Geissler A.J."/>
            <person name="Schmid J."/>
            <person name="Zehe A."/>
            <person name="Vogel R.F."/>
        </authorList>
    </citation>
    <scope>NUCLEOTIDE SEQUENCE [LARGE SCALE GENOMIC DNA]</scope>
    <source>
        <strain evidence="11 14">TMW 2.1533</strain>
        <strain evidence="12 13">TMW 2.1535</strain>
    </source>
</reference>
<keyword evidence="4 10" id="KW-1133">Transmembrane helix</keyword>
<dbReference type="Proteomes" id="UP000076244">
    <property type="component" value="Chromosome"/>
</dbReference>
<evidence type="ECO:0000313" key="12">
    <source>
        <dbReference type="EMBL" id="AMV66131.1"/>
    </source>
</evidence>
<evidence type="ECO:0000313" key="14">
    <source>
        <dbReference type="Proteomes" id="UP000076405"/>
    </source>
</evidence>
<evidence type="ECO:0000256" key="9">
    <source>
        <dbReference type="ARBA" id="ARBA00049940"/>
    </source>
</evidence>
<dbReference type="GO" id="GO:0140114">
    <property type="term" value="P:cellular detoxification of fluoride"/>
    <property type="evidence" value="ECO:0007669"/>
    <property type="project" value="UniProtKB-UniRule"/>
</dbReference>
<name>A0A0R2H3T1_9LACO</name>
<dbReference type="PANTHER" id="PTHR28259">
    <property type="entry name" value="FLUORIDE EXPORT PROTEIN 1-RELATED"/>
    <property type="match status" value="1"/>
</dbReference>
<evidence type="ECO:0000256" key="5">
    <source>
        <dbReference type="ARBA" id="ARBA00023136"/>
    </source>
</evidence>
<comment type="catalytic activity">
    <reaction evidence="8">
        <text>fluoride(in) = fluoride(out)</text>
        <dbReference type="Rhea" id="RHEA:76159"/>
        <dbReference type="ChEBI" id="CHEBI:17051"/>
    </reaction>
    <physiologicalReaction direction="left-to-right" evidence="8">
        <dbReference type="Rhea" id="RHEA:76160"/>
    </physiologicalReaction>
</comment>
<comment type="similarity">
    <text evidence="7 10">Belongs to the fluoride channel Fluc/FEX (TC 1.A.43) family.</text>
</comment>
<dbReference type="GO" id="GO:0046872">
    <property type="term" value="F:metal ion binding"/>
    <property type="evidence" value="ECO:0007669"/>
    <property type="project" value="UniProtKB-KW"/>
</dbReference>
<dbReference type="NCBIfam" id="TIGR00494">
    <property type="entry name" value="crcB"/>
    <property type="match status" value="1"/>
</dbReference>
<evidence type="ECO:0000256" key="2">
    <source>
        <dbReference type="ARBA" id="ARBA00022475"/>
    </source>
</evidence>
<evidence type="ECO:0000256" key="7">
    <source>
        <dbReference type="ARBA" id="ARBA00035120"/>
    </source>
</evidence>
<evidence type="ECO:0000256" key="8">
    <source>
        <dbReference type="ARBA" id="ARBA00035585"/>
    </source>
</evidence>
<dbReference type="KEGG" id="pdm:ADU72_0182"/>
<feature type="transmembrane region" description="Helical" evidence="10">
    <location>
        <begin position="60"/>
        <end position="81"/>
    </location>
</feature>
<evidence type="ECO:0000313" key="11">
    <source>
        <dbReference type="EMBL" id="AMV61988.1"/>
    </source>
</evidence>